<accession>A0ABP0HG03</accession>
<keyword evidence="5 7" id="KW-0378">Hydrolase</keyword>
<dbReference type="Proteomes" id="UP001642464">
    <property type="component" value="Unassembled WGS sequence"/>
</dbReference>
<dbReference type="PROSITE" id="PS51746">
    <property type="entry name" value="PPM_2"/>
    <property type="match status" value="1"/>
</dbReference>
<protein>
    <submittedName>
        <fullName evidence="9">Probable protein phosphatase 2C 22 (AtPP2C22)</fullName>
    </submittedName>
</protein>
<dbReference type="Gene3D" id="3.60.40.10">
    <property type="entry name" value="PPM-type phosphatase domain"/>
    <property type="match status" value="1"/>
</dbReference>
<dbReference type="CDD" id="cd00143">
    <property type="entry name" value="PP2Cc"/>
    <property type="match status" value="1"/>
</dbReference>
<evidence type="ECO:0000313" key="9">
    <source>
        <dbReference type="EMBL" id="CAK8988713.1"/>
    </source>
</evidence>
<dbReference type="Pfam" id="PF00128">
    <property type="entry name" value="Alpha-amylase"/>
    <property type="match status" value="1"/>
</dbReference>
<evidence type="ECO:0000256" key="7">
    <source>
        <dbReference type="RuleBase" id="RU003465"/>
    </source>
</evidence>
<evidence type="ECO:0000256" key="3">
    <source>
        <dbReference type="ARBA" id="ARBA00022723"/>
    </source>
</evidence>
<evidence type="ECO:0000256" key="4">
    <source>
        <dbReference type="ARBA" id="ARBA00022729"/>
    </source>
</evidence>
<evidence type="ECO:0000256" key="5">
    <source>
        <dbReference type="ARBA" id="ARBA00022801"/>
    </source>
</evidence>
<evidence type="ECO:0000256" key="2">
    <source>
        <dbReference type="ARBA" id="ARBA00004170"/>
    </source>
</evidence>
<gene>
    <name evidence="9" type="ORF">SCF082_LOCUS1504</name>
</gene>
<feature type="domain" description="PPM-type phosphatase" evidence="8">
    <location>
        <begin position="963"/>
        <end position="1200"/>
    </location>
</feature>
<dbReference type="Gene3D" id="1.25.40.20">
    <property type="entry name" value="Ankyrin repeat-containing domain"/>
    <property type="match status" value="1"/>
</dbReference>
<comment type="similarity">
    <text evidence="7">Belongs to the PP2C family.</text>
</comment>
<evidence type="ECO:0000256" key="6">
    <source>
        <dbReference type="ARBA" id="ARBA00022912"/>
    </source>
</evidence>
<dbReference type="SUPFAM" id="SSF48403">
    <property type="entry name" value="Ankyrin repeat"/>
    <property type="match status" value="1"/>
</dbReference>
<comment type="cofactor">
    <cofactor evidence="1">
        <name>Ca(2+)</name>
        <dbReference type="ChEBI" id="CHEBI:29108"/>
    </cofactor>
</comment>
<evidence type="ECO:0000259" key="8">
    <source>
        <dbReference type="PROSITE" id="PS51746"/>
    </source>
</evidence>
<name>A0ABP0HG03_9DINO</name>
<organism evidence="9 10">
    <name type="scientific">Durusdinium trenchii</name>
    <dbReference type="NCBI Taxonomy" id="1381693"/>
    <lineage>
        <taxon>Eukaryota</taxon>
        <taxon>Sar</taxon>
        <taxon>Alveolata</taxon>
        <taxon>Dinophyceae</taxon>
        <taxon>Suessiales</taxon>
        <taxon>Symbiodiniaceae</taxon>
        <taxon>Durusdinium</taxon>
    </lineage>
</organism>
<dbReference type="SMART" id="SM00642">
    <property type="entry name" value="Aamy"/>
    <property type="match status" value="1"/>
</dbReference>
<dbReference type="SUPFAM" id="SSF51445">
    <property type="entry name" value="(Trans)glycosidases"/>
    <property type="match status" value="1"/>
</dbReference>
<evidence type="ECO:0000313" key="10">
    <source>
        <dbReference type="Proteomes" id="UP001642464"/>
    </source>
</evidence>
<dbReference type="Pfam" id="PF00481">
    <property type="entry name" value="PP2C"/>
    <property type="match status" value="1"/>
</dbReference>
<reference evidence="9 10" key="1">
    <citation type="submission" date="2024-02" db="EMBL/GenBank/DDBJ databases">
        <authorList>
            <person name="Chen Y."/>
            <person name="Shah S."/>
            <person name="Dougan E. K."/>
            <person name="Thang M."/>
            <person name="Chan C."/>
        </authorList>
    </citation>
    <scope>NUCLEOTIDE SEQUENCE [LARGE SCALE GENOMIC DNA]</scope>
</reference>
<comment type="caution">
    <text evidence="9">The sequence shown here is derived from an EMBL/GenBank/DDBJ whole genome shotgun (WGS) entry which is preliminary data.</text>
</comment>
<dbReference type="PANTHER" id="PTHR10357">
    <property type="entry name" value="ALPHA-AMYLASE FAMILY MEMBER"/>
    <property type="match status" value="1"/>
</dbReference>
<keyword evidence="10" id="KW-1185">Reference proteome</keyword>
<dbReference type="SMART" id="SM00332">
    <property type="entry name" value="PP2Cc"/>
    <property type="match status" value="1"/>
</dbReference>
<dbReference type="PROSITE" id="PS01032">
    <property type="entry name" value="PPM_1"/>
    <property type="match status" value="1"/>
</dbReference>
<dbReference type="InterPro" id="IPR001932">
    <property type="entry name" value="PPM-type_phosphatase-like_dom"/>
</dbReference>
<dbReference type="InterPro" id="IPR006047">
    <property type="entry name" value="GH13_cat_dom"/>
</dbReference>
<evidence type="ECO:0000256" key="1">
    <source>
        <dbReference type="ARBA" id="ARBA00001913"/>
    </source>
</evidence>
<dbReference type="PANTHER" id="PTHR10357:SF215">
    <property type="entry name" value="ALPHA-AMYLASE 1"/>
    <property type="match status" value="1"/>
</dbReference>
<dbReference type="InterPro" id="IPR017853">
    <property type="entry name" value="GH"/>
</dbReference>
<proteinExistence type="inferred from homology"/>
<dbReference type="InterPro" id="IPR000222">
    <property type="entry name" value="PP2C_BS"/>
</dbReference>
<sequence length="1223" mass="135669">MALLVCWAGSGEWLAQLDTADLELHGGPTVRAAKACLSARGLGSRFRLRLLREETTEEMEEDETLLLPCSVKLVVLSLLPADVEEDHEFVQLCSEGRLEEVEGRLFRPQEPNSENKDGWNALQMAAWTGRAAVARILLEAKACCNHERSCGEWSFLSKRALQRDLTAKYPEMMTCCIIFNDLFLNYTVTPDLWLCNQHSNLPDTTTTTTMGLRTCNPRPTTLEEAHMAGSTMASPFYLHGQEDAKTLQDSLDWSRERLSAGEENFKASGFERQKSPSSWEEEVFYSILVDRFANGDITNDNSNIPDFQRDQLKNKEPWSVARWRHGGDLHGVKARLRYLRDLGITTLALSSIFLDSAGEYQGSCTTDLTSIDPNFGNKELLRELVHDAHSLGLKVVLDVQVNHACGKGLKYLGSNNNVDGVNLCVQSSVQTYWTKERGGNLNEYVRGRLGFGDALPAFLRHQSFFLRCGSAKLYRPDGKDFTKLPPENATAIEGGLLFPEIFQDDYFELNTMDPVLQELYTNMLKYWIAEADVDGYRITAASHVTADFTAYLSTHLRFYATALGKENFFIVGEVNQANTPFGGSYLGRVQGNMGPKYLPKKVQGVLEELCPYYSALSDQQPGFLSSYPLQEVYHVRESVLGYVDAMGLYKSYAQKAVNRSREALESQGQIRLALNAVESKNFRKLLSNPSQGHELWRLMVAMAWSFTWYGIPDLAQGTEQGLNGLCYRNDQEREDLQKKMEDQGIEGKVVTMIMEECNYQVLGAQTDSGFWHQDSFQGGPLRLGSAVAGVNDQMGILDHLMGAAGPHWCEDPVLDRDNEAYRMAQALIRIRRSCYALRTQLDSPAPTGEGRATQLAYWKLHDGREDMAIEEQPLGMLVVLSMIPSLEDQPDQPERKYLLPEGLEYNEGQEFVDLLHPTRTGTIVAEANGGLEAPQMLVMRVAEVRGQNFAKLNPPEVEALPSDASGGDDQHGWCVMQNGRGAMEDAVDVQGRFFAVYDGHGGSEAVSYVKEALPKLLGKEKGPDMGLRMKEAFQKADAALLDHLQRDEADVLGYPLSSGVCACIAVRDEHELAVANLGDCRALAYKGGSLIVMTKEHKPCEPCEKERLSMQGIQTTSDGYLPGGLSVSRALGDFTRSTWTKCPGLLSEPEVTVFSVDSDMEFILLASDGTRSPQAAAEALLKQAQKLKSTDNLSALVVVFRMPPAEASNSSLGRKVLLKGLDA</sequence>
<keyword evidence="6 7" id="KW-0904">Protein phosphatase</keyword>
<keyword evidence="3" id="KW-0479">Metal-binding</keyword>
<dbReference type="SUPFAM" id="SSF81606">
    <property type="entry name" value="PP2C-like"/>
    <property type="match status" value="1"/>
</dbReference>
<dbReference type="InterPro" id="IPR036457">
    <property type="entry name" value="PPM-type-like_dom_sf"/>
</dbReference>
<dbReference type="Gene3D" id="3.20.20.80">
    <property type="entry name" value="Glycosidases"/>
    <property type="match status" value="2"/>
</dbReference>
<keyword evidence="4" id="KW-0732">Signal</keyword>
<dbReference type="InterPro" id="IPR036770">
    <property type="entry name" value="Ankyrin_rpt-contain_sf"/>
</dbReference>
<dbReference type="EMBL" id="CAXAMM010000736">
    <property type="protein sequence ID" value="CAK8988713.1"/>
    <property type="molecule type" value="Genomic_DNA"/>
</dbReference>
<comment type="subcellular location">
    <subcellularLocation>
        <location evidence="2">Membrane</location>
        <topology evidence="2">Peripheral membrane protein</topology>
    </subcellularLocation>
</comment>